<dbReference type="GO" id="GO:0006559">
    <property type="term" value="P:L-phenylalanine catabolic process"/>
    <property type="evidence" value="ECO:0007669"/>
    <property type="project" value="TreeGrafter"/>
</dbReference>
<evidence type="ECO:0000259" key="1">
    <source>
        <dbReference type="PROSITE" id="PS50404"/>
    </source>
</evidence>
<accession>A0A8B2NMZ4</accession>
<reference evidence="2 3" key="1">
    <citation type="submission" date="2018-05" db="EMBL/GenBank/DDBJ databases">
        <title>Acuticoccus sediminis sp. nov., isolated from deep-sea sediment of Indian Ocean.</title>
        <authorList>
            <person name="Liu X."/>
            <person name="Lai Q."/>
            <person name="Du Y."/>
            <person name="Sun F."/>
            <person name="Zhang X."/>
            <person name="Wang S."/>
            <person name="Shao Z."/>
        </authorList>
    </citation>
    <scope>NUCLEOTIDE SEQUENCE [LARGE SCALE GENOMIC DNA]</scope>
    <source>
        <strain evidence="2 3">PTG4-2</strain>
    </source>
</reference>
<dbReference type="Gene3D" id="1.20.1050.10">
    <property type="match status" value="1"/>
</dbReference>
<dbReference type="GO" id="GO:0016034">
    <property type="term" value="F:maleylacetoacetate isomerase activity"/>
    <property type="evidence" value="ECO:0007669"/>
    <property type="project" value="TreeGrafter"/>
</dbReference>
<dbReference type="SUPFAM" id="SSF52833">
    <property type="entry name" value="Thioredoxin-like"/>
    <property type="match status" value="1"/>
</dbReference>
<evidence type="ECO:0000313" key="3">
    <source>
        <dbReference type="Proteomes" id="UP000249590"/>
    </source>
</evidence>
<comment type="caution">
    <text evidence="2">The sequence shown here is derived from an EMBL/GenBank/DDBJ whole genome shotgun (WGS) entry which is preliminary data.</text>
</comment>
<dbReference type="AlphaFoldDB" id="A0A8B2NMZ4"/>
<dbReference type="SFLD" id="SFLDS00019">
    <property type="entry name" value="Glutathione_Transferase_(cytos"/>
    <property type="match status" value="1"/>
</dbReference>
<dbReference type="CDD" id="cd03043">
    <property type="entry name" value="GST_N_1"/>
    <property type="match status" value="1"/>
</dbReference>
<dbReference type="RefSeq" id="WP_111351680.1">
    <property type="nucleotide sequence ID" value="NZ_JAIWKD010000004.1"/>
</dbReference>
<organism evidence="2 3">
    <name type="scientific">Acuticoccus sediminis</name>
    <dbReference type="NCBI Taxonomy" id="2184697"/>
    <lineage>
        <taxon>Bacteria</taxon>
        <taxon>Pseudomonadati</taxon>
        <taxon>Pseudomonadota</taxon>
        <taxon>Alphaproteobacteria</taxon>
        <taxon>Hyphomicrobiales</taxon>
        <taxon>Amorphaceae</taxon>
        <taxon>Acuticoccus</taxon>
    </lineage>
</organism>
<dbReference type="PANTHER" id="PTHR42673">
    <property type="entry name" value="MALEYLACETOACETATE ISOMERASE"/>
    <property type="match status" value="1"/>
</dbReference>
<dbReference type="SFLD" id="SFLDG00358">
    <property type="entry name" value="Main_(cytGST)"/>
    <property type="match status" value="1"/>
</dbReference>
<dbReference type="Proteomes" id="UP000249590">
    <property type="component" value="Unassembled WGS sequence"/>
</dbReference>
<dbReference type="OrthoDB" id="9799538at2"/>
<dbReference type="InterPro" id="IPR036282">
    <property type="entry name" value="Glutathione-S-Trfase_C_sf"/>
</dbReference>
<evidence type="ECO:0000313" key="2">
    <source>
        <dbReference type="EMBL" id="RAH97835.1"/>
    </source>
</evidence>
<name>A0A8B2NMZ4_9HYPH</name>
<dbReference type="EMBL" id="QHHQ01000008">
    <property type="protein sequence ID" value="RAH97835.1"/>
    <property type="molecule type" value="Genomic_DNA"/>
</dbReference>
<dbReference type="Pfam" id="PF13409">
    <property type="entry name" value="GST_N_2"/>
    <property type="match status" value="1"/>
</dbReference>
<dbReference type="SUPFAM" id="SSF47616">
    <property type="entry name" value="GST C-terminal domain-like"/>
    <property type="match status" value="1"/>
</dbReference>
<dbReference type="GO" id="GO:0004364">
    <property type="term" value="F:glutathione transferase activity"/>
    <property type="evidence" value="ECO:0007669"/>
    <property type="project" value="TreeGrafter"/>
</dbReference>
<dbReference type="PANTHER" id="PTHR42673:SF4">
    <property type="entry name" value="MALEYLACETOACETATE ISOMERASE"/>
    <property type="match status" value="1"/>
</dbReference>
<keyword evidence="3" id="KW-1185">Reference proteome</keyword>
<dbReference type="Gene3D" id="3.40.30.10">
    <property type="entry name" value="Glutaredoxin"/>
    <property type="match status" value="1"/>
</dbReference>
<feature type="domain" description="GST N-terminal" evidence="1">
    <location>
        <begin position="3"/>
        <end position="83"/>
    </location>
</feature>
<dbReference type="FunFam" id="3.40.30.10:FF:000206">
    <property type="entry name" value="Probable glutathione S-transferase"/>
    <property type="match status" value="1"/>
</dbReference>
<protein>
    <submittedName>
        <fullName evidence="2">Glutathione S-transferase</fullName>
    </submittedName>
</protein>
<dbReference type="PROSITE" id="PS50404">
    <property type="entry name" value="GST_NTER"/>
    <property type="match status" value="1"/>
</dbReference>
<gene>
    <name evidence="2" type="ORF">DLJ53_28805</name>
</gene>
<dbReference type="CDD" id="cd03194">
    <property type="entry name" value="GST_C_3"/>
    <property type="match status" value="1"/>
</dbReference>
<dbReference type="InterPro" id="IPR040079">
    <property type="entry name" value="Glutathione_S-Trfase"/>
</dbReference>
<dbReference type="InterPro" id="IPR004045">
    <property type="entry name" value="Glutathione_S-Trfase_N"/>
</dbReference>
<dbReference type="GO" id="GO:0006749">
    <property type="term" value="P:glutathione metabolic process"/>
    <property type="evidence" value="ECO:0007669"/>
    <property type="project" value="TreeGrafter"/>
</dbReference>
<dbReference type="InterPro" id="IPR036249">
    <property type="entry name" value="Thioredoxin-like_sf"/>
</dbReference>
<sequence>MKYTIVIGNKNYSSWSMRPWLVLDHFGLEYDEVMVPLDMPETRTTILSFSPSGRVPVLVDGGFAVWDSLSIIEYLAEKHPDLGIWPSDPHDRARARSLAAEMHGGFTGLRVACPMNLKAVKKFKARGGSAAARDVARFEGLISDRVARSGGPFLFGEWSAVDAMYAPMTARLTGYSWPMEPATQRYVEAVQSEASYKKWRAAALEERWVHPRSDRA</sequence>
<proteinExistence type="predicted"/>
<keyword evidence="2" id="KW-0808">Transferase</keyword>